<evidence type="ECO:0000313" key="4">
    <source>
        <dbReference type="Proteomes" id="UP001200110"/>
    </source>
</evidence>
<organism evidence="3 4">
    <name type="scientific">Gordonia liuliyuniae</name>
    <dbReference type="NCBI Taxonomy" id="2911517"/>
    <lineage>
        <taxon>Bacteria</taxon>
        <taxon>Bacillati</taxon>
        <taxon>Actinomycetota</taxon>
        <taxon>Actinomycetes</taxon>
        <taxon>Mycobacteriales</taxon>
        <taxon>Gordoniaceae</taxon>
        <taxon>Gordonia</taxon>
    </lineage>
</organism>
<proteinExistence type="predicted"/>
<reference evidence="3 4" key="1">
    <citation type="submission" date="2022-01" db="EMBL/GenBank/DDBJ databases">
        <authorList>
            <person name="Huang Y."/>
        </authorList>
    </citation>
    <scope>NUCLEOTIDE SEQUENCE [LARGE SCALE GENOMIC DNA]</scope>
    <source>
        <strain evidence="3 4">HY366</strain>
    </source>
</reference>
<evidence type="ECO:0000256" key="1">
    <source>
        <dbReference type="SAM" id="Coils"/>
    </source>
</evidence>
<feature type="region of interest" description="Disordered" evidence="2">
    <location>
        <begin position="265"/>
        <end position="325"/>
    </location>
</feature>
<evidence type="ECO:0000313" key="3">
    <source>
        <dbReference type="EMBL" id="MCF8588413.1"/>
    </source>
</evidence>
<keyword evidence="4" id="KW-1185">Reference proteome</keyword>
<dbReference type="RefSeq" id="WP_236997621.1">
    <property type="nucleotide sequence ID" value="NZ_JAKKOR010000005.1"/>
</dbReference>
<feature type="compositionally biased region" description="Basic and acidic residues" evidence="2">
    <location>
        <begin position="299"/>
        <end position="325"/>
    </location>
</feature>
<feature type="compositionally biased region" description="Acidic residues" evidence="2">
    <location>
        <begin position="289"/>
        <end position="298"/>
    </location>
</feature>
<evidence type="ECO:0000256" key="2">
    <source>
        <dbReference type="SAM" id="MobiDB-lite"/>
    </source>
</evidence>
<name>A0ABS9IS80_9ACTN</name>
<dbReference type="Proteomes" id="UP001200110">
    <property type="component" value="Unassembled WGS sequence"/>
</dbReference>
<gene>
    <name evidence="3" type="ORF">L5G33_08030</name>
</gene>
<accession>A0ABS9IS80</accession>
<feature type="coiled-coil region" evidence="1">
    <location>
        <begin position="41"/>
        <end position="187"/>
    </location>
</feature>
<protein>
    <recommendedName>
        <fullName evidence="5">DivIVA protein</fullName>
    </recommendedName>
</protein>
<keyword evidence="1" id="KW-0175">Coiled coil</keyword>
<evidence type="ECO:0008006" key="5">
    <source>
        <dbReference type="Google" id="ProtNLM"/>
    </source>
</evidence>
<dbReference type="EMBL" id="JAKKOR010000005">
    <property type="protein sequence ID" value="MCF8588413.1"/>
    <property type="molecule type" value="Genomic_DNA"/>
</dbReference>
<comment type="caution">
    <text evidence="3">The sequence shown here is derived from an EMBL/GenBank/DDBJ whole genome shotgun (WGS) entry which is preliminary data.</text>
</comment>
<sequence>MSTPGQRQSPFPIVMRGYDRDHVTDHIRRLDAELQMIAADRDSAHASADDLHERLEQARAQVHGLQREVDTLSVPPTTVAGMSDRVSRMLQLATDEAAELRANARDEAAETLSVARQNAQQERDDAAAAAERTKELAQEHSDSLITDAERRAADIDAEADRIRREAEAALDDARRRAQEIVADAEAEGARLRGAAHSVAMSRLARSRELAGAAHDAHGQILDHLGALRQHLTDLPEALALSGDERDLVAIDESDDLDLLNRTLSGRDRFTTGDQPDADTPATQSTDVLDAVDDEYSIDDYDKDRYGPSSRDEKAPSDDGHRTASA</sequence>